<dbReference type="PANTHER" id="PTHR43022:SF1">
    <property type="entry name" value="PROTEIN SMF"/>
    <property type="match status" value="1"/>
</dbReference>
<comment type="caution">
    <text evidence="3">The sequence shown here is derived from an EMBL/GenBank/DDBJ whole genome shotgun (WGS) entry which is preliminary data.</text>
</comment>
<keyword evidence="4" id="KW-1185">Reference proteome</keyword>
<dbReference type="RefSeq" id="WP_343815370.1">
    <property type="nucleotide sequence ID" value="NZ_BAAADS010000025.1"/>
</dbReference>
<evidence type="ECO:0000256" key="1">
    <source>
        <dbReference type="ARBA" id="ARBA00006525"/>
    </source>
</evidence>
<name>A0ABP3RQN2_9BACI</name>
<dbReference type="EMBL" id="BAAADS010000025">
    <property type="protein sequence ID" value="GAA0612369.1"/>
    <property type="molecule type" value="Genomic_DNA"/>
</dbReference>
<accession>A0ABP3RQN2</accession>
<organism evidence="3 4">
    <name type="scientific">Virgibacillus siamensis</name>
    <dbReference type="NCBI Taxonomy" id="480071"/>
    <lineage>
        <taxon>Bacteria</taxon>
        <taxon>Bacillati</taxon>
        <taxon>Bacillota</taxon>
        <taxon>Bacilli</taxon>
        <taxon>Bacillales</taxon>
        <taxon>Bacillaceae</taxon>
        <taxon>Virgibacillus</taxon>
    </lineage>
</organism>
<comment type="similarity">
    <text evidence="1">Belongs to the DprA/Smf family.</text>
</comment>
<dbReference type="SUPFAM" id="SSF102405">
    <property type="entry name" value="MCP/YpsA-like"/>
    <property type="match status" value="1"/>
</dbReference>
<proteinExistence type="inferred from homology"/>
<dbReference type="Proteomes" id="UP001500866">
    <property type="component" value="Unassembled WGS sequence"/>
</dbReference>
<dbReference type="PANTHER" id="PTHR43022">
    <property type="entry name" value="PROTEIN SMF"/>
    <property type="match status" value="1"/>
</dbReference>
<dbReference type="Pfam" id="PF02481">
    <property type="entry name" value="DNA_processg_A"/>
    <property type="match status" value="1"/>
</dbReference>
<evidence type="ECO:0000259" key="2">
    <source>
        <dbReference type="Pfam" id="PF02481"/>
    </source>
</evidence>
<dbReference type="InterPro" id="IPR057666">
    <property type="entry name" value="DrpA_SLOG"/>
</dbReference>
<sequence length="299" mass="33789">MEAVRKRLIHMTRCRGITRRSVRKFFRYDPTLQSIYKFTATEINQFFGIPHKQASILYSDLRNPSLIKQIVHDVSSYRTITLVDEDYPTVLKTIKDAPLVLYAFGNPSLLNKFPLISVIGTRKPSKEALSKMEAFVVPLILKKWVVVSGMASGIDSMAHRHTLKHDGMTIAVLGGGFHHIYPKHNSLLFDQIAEHGLVISEYPPNTPPKRYYFPERNRIISGLSFGTLVIEATERSGTLITVDQALDQGREVYAVPGNPILAQTKGCHKMIQDGAKLVQDPQDIIEDWQRMGANYKLLS</sequence>
<dbReference type="Gene3D" id="3.40.50.450">
    <property type="match status" value="1"/>
</dbReference>
<reference evidence="4" key="1">
    <citation type="journal article" date="2019" name="Int. J. Syst. Evol. Microbiol.">
        <title>The Global Catalogue of Microorganisms (GCM) 10K type strain sequencing project: providing services to taxonomists for standard genome sequencing and annotation.</title>
        <authorList>
            <consortium name="The Broad Institute Genomics Platform"/>
            <consortium name="The Broad Institute Genome Sequencing Center for Infectious Disease"/>
            <person name="Wu L."/>
            <person name="Ma J."/>
        </authorList>
    </citation>
    <scope>NUCLEOTIDE SEQUENCE [LARGE SCALE GENOMIC DNA]</scope>
    <source>
        <strain evidence="4">JCM 15395</strain>
    </source>
</reference>
<gene>
    <name evidence="3" type="primary">dprA</name>
    <name evidence="3" type="ORF">GCM10009001_31990</name>
</gene>
<evidence type="ECO:0000313" key="4">
    <source>
        <dbReference type="Proteomes" id="UP001500866"/>
    </source>
</evidence>
<dbReference type="InterPro" id="IPR003488">
    <property type="entry name" value="DprA"/>
</dbReference>
<feature type="domain" description="Smf/DprA SLOG" evidence="2">
    <location>
        <begin position="79"/>
        <end position="288"/>
    </location>
</feature>
<evidence type="ECO:0000313" key="3">
    <source>
        <dbReference type="EMBL" id="GAA0612369.1"/>
    </source>
</evidence>
<dbReference type="NCBIfam" id="TIGR00732">
    <property type="entry name" value="dprA"/>
    <property type="match status" value="1"/>
</dbReference>
<protein>
    <submittedName>
        <fullName evidence="3">DNA-processing protein DprA</fullName>
    </submittedName>
</protein>